<proteinExistence type="inferred from homology"/>
<keyword evidence="3 4" id="KW-0443">Lipid metabolism</keyword>
<dbReference type="SUPFAM" id="SSF52151">
    <property type="entry name" value="FabD/lysophospholipase-like"/>
    <property type="match status" value="2"/>
</dbReference>
<comment type="domain">
    <text evidence="5">The nitrogen atoms of the two glycine residues in the GGXR motif define the oxyanion hole, and stabilize the oxyanion that forms during the nucleophilic attack by the catalytic serine during substrate cleavage.</text>
</comment>
<name>A0A6P5WUD4_DURZI</name>
<comment type="similarity">
    <text evidence="1 5">Belongs to the patatin family.</text>
</comment>
<dbReference type="PANTHER" id="PTHR32176:SF116">
    <property type="entry name" value="PATATIN"/>
    <property type="match status" value="1"/>
</dbReference>
<feature type="active site" description="Proton acceptor" evidence="4">
    <location>
        <position position="301"/>
    </location>
</feature>
<keyword evidence="7" id="KW-1185">Reference proteome</keyword>
<dbReference type="EC" id="3.1.1.-" evidence="5"/>
<gene>
    <name evidence="8" type="primary">LOC111277558</name>
</gene>
<dbReference type="PROSITE" id="PS51635">
    <property type="entry name" value="PNPLA"/>
    <property type="match status" value="1"/>
</dbReference>
<dbReference type="KEGG" id="dzi:111277558"/>
<dbReference type="PANTHER" id="PTHR32176">
    <property type="entry name" value="XYLOSE ISOMERASE"/>
    <property type="match status" value="1"/>
</dbReference>
<dbReference type="Gene3D" id="3.40.1090.10">
    <property type="entry name" value="Cytosolic phospholipase A2 catalytic domain"/>
    <property type="match status" value="1"/>
</dbReference>
<reference evidence="8" key="1">
    <citation type="submission" date="2025-08" db="UniProtKB">
        <authorList>
            <consortium name="RefSeq"/>
        </authorList>
    </citation>
    <scope>IDENTIFICATION</scope>
    <source>
        <tissue evidence="8">Fruit stalk</tissue>
    </source>
</reference>
<protein>
    <recommendedName>
        <fullName evidence="5">Patatin</fullName>
        <ecNumber evidence="5">3.1.1.-</ecNumber>
    </recommendedName>
</protein>
<evidence type="ECO:0000256" key="5">
    <source>
        <dbReference type="RuleBase" id="RU361262"/>
    </source>
</evidence>
<dbReference type="RefSeq" id="XP_022719714.1">
    <property type="nucleotide sequence ID" value="XM_022863979.1"/>
</dbReference>
<dbReference type="AlphaFoldDB" id="A0A6P5WUD4"/>
<dbReference type="GO" id="GO:0016042">
    <property type="term" value="P:lipid catabolic process"/>
    <property type="evidence" value="ECO:0007669"/>
    <property type="project" value="UniProtKB-UniRule"/>
</dbReference>
<dbReference type="GeneID" id="111277558"/>
<dbReference type="Proteomes" id="UP000515121">
    <property type="component" value="Unplaced"/>
</dbReference>
<dbReference type="GO" id="GO:0047372">
    <property type="term" value="F:monoacylglycerol lipase activity"/>
    <property type="evidence" value="ECO:0007669"/>
    <property type="project" value="TreeGrafter"/>
</dbReference>
<comment type="caution">
    <text evidence="4">Lacks conserved residue(s) required for the propagation of feature annotation.</text>
</comment>
<evidence type="ECO:0000256" key="4">
    <source>
        <dbReference type="PROSITE-ProRule" id="PRU01161"/>
    </source>
</evidence>
<dbReference type="OrthoDB" id="1658288at2759"/>
<organism evidence="7 8">
    <name type="scientific">Durio zibethinus</name>
    <name type="common">Durian</name>
    <dbReference type="NCBI Taxonomy" id="66656"/>
    <lineage>
        <taxon>Eukaryota</taxon>
        <taxon>Viridiplantae</taxon>
        <taxon>Streptophyta</taxon>
        <taxon>Embryophyta</taxon>
        <taxon>Tracheophyta</taxon>
        <taxon>Spermatophyta</taxon>
        <taxon>Magnoliopsida</taxon>
        <taxon>eudicotyledons</taxon>
        <taxon>Gunneridae</taxon>
        <taxon>Pentapetalae</taxon>
        <taxon>rosids</taxon>
        <taxon>malvids</taxon>
        <taxon>Malvales</taxon>
        <taxon>Malvaceae</taxon>
        <taxon>Helicteroideae</taxon>
        <taxon>Durio</taxon>
    </lineage>
</organism>
<evidence type="ECO:0000259" key="6">
    <source>
        <dbReference type="PROSITE" id="PS51635"/>
    </source>
</evidence>
<dbReference type="Pfam" id="PF01734">
    <property type="entry name" value="Patatin"/>
    <property type="match status" value="1"/>
</dbReference>
<evidence type="ECO:0000256" key="3">
    <source>
        <dbReference type="ARBA" id="ARBA00023098"/>
    </source>
</evidence>
<dbReference type="InterPro" id="IPR016035">
    <property type="entry name" value="Acyl_Trfase/lysoPLipase"/>
</dbReference>
<dbReference type="InterPro" id="IPR002641">
    <property type="entry name" value="PNPLA_dom"/>
</dbReference>
<accession>A0A6P5WUD4</accession>
<feature type="short sequence motif" description="DGA/G" evidence="4">
    <location>
        <begin position="301"/>
        <end position="303"/>
    </location>
</feature>
<evidence type="ECO:0000256" key="2">
    <source>
        <dbReference type="ARBA" id="ARBA00022963"/>
    </source>
</evidence>
<feature type="short sequence motif" description="GXGXXG" evidence="4">
    <location>
        <begin position="97"/>
        <end position="102"/>
    </location>
</feature>
<evidence type="ECO:0000313" key="7">
    <source>
        <dbReference type="Proteomes" id="UP000515121"/>
    </source>
</evidence>
<comment type="function">
    <text evidence="5">Lipolytic acyl hydrolase (LAH).</text>
</comment>
<evidence type="ECO:0000313" key="8">
    <source>
        <dbReference type="RefSeq" id="XP_022719714.1"/>
    </source>
</evidence>
<feature type="active site" description="Nucleophile" evidence="4">
    <location>
        <position position="137"/>
    </location>
</feature>
<keyword evidence="4 5" id="KW-0378">Hydrolase</keyword>
<dbReference type="GO" id="GO:0004620">
    <property type="term" value="F:phospholipase activity"/>
    <property type="evidence" value="ECO:0007669"/>
    <property type="project" value="TreeGrafter"/>
</dbReference>
<evidence type="ECO:0000256" key="1">
    <source>
        <dbReference type="ARBA" id="ARBA00010240"/>
    </source>
</evidence>
<sequence>MILKADPGFSIGESYYTLAKSSVFCHQWQLKLDSENARIADYFDFIAVTSIGGLVTAMLTSPNENNRPLFAAKDIDRYSLNYNKMEGKIATILSVDGGGVRGIIPATILAFLESYLQKLDGDNARIADYFDFIAWTSTGGLVTSMLTSPDPDDGSSESNRPFSTEKIIKFDQEQSPKIFLKKMKELVDSVVLNEECVVKRSTLPMPDWCPRYDGDKLEKAIKEKVGDRKLCQTLTNVIIPSFNIKLLQPTVFSTMKATRDDLEDAKLLDVCMSTSAAPYFLPLRKFEINALDRTRKFYMVDGGVAANNPVWYFPKHWF</sequence>
<keyword evidence="2 4" id="KW-0442">Lipid degradation</keyword>
<feature type="domain" description="PNPLA" evidence="6">
    <location>
        <begin position="93"/>
        <end position="314"/>
    </location>
</feature>